<proteinExistence type="inferred from homology"/>
<dbReference type="PANTHER" id="PTHR42879">
    <property type="entry name" value="3-OXOACYL-(ACYL-CARRIER-PROTEIN) REDUCTASE"/>
    <property type="match status" value="1"/>
</dbReference>
<dbReference type="PRINTS" id="PR00081">
    <property type="entry name" value="GDHRDH"/>
</dbReference>
<protein>
    <submittedName>
        <fullName evidence="3">SDR family oxidoreductase</fullName>
    </submittedName>
</protein>
<dbReference type="FunFam" id="3.40.50.720:FF:000173">
    <property type="entry name" value="3-oxoacyl-[acyl-carrier protein] reductase"/>
    <property type="match status" value="1"/>
</dbReference>
<gene>
    <name evidence="3" type="ORF">FPQ15_02570</name>
</gene>
<dbReference type="InterPro" id="IPR036291">
    <property type="entry name" value="NAD(P)-bd_dom_sf"/>
</dbReference>
<dbReference type="NCBIfam" id="NF009466">
    <property type="entry name" value="PRK12826.1-2"/>
    <property type="match status" value="1"/>
</dbReference>
<evidence type="ECO:0000256" key="1">
    <source>
        <dbReference type="ARBA" id="ARBA00006484"/>
    </source>
</evidence>
<dbReference type="EMBL" id="VMHM01000003">
    <property type="protein sequence ID" value="TSK04718.1"/>
    <property type="molecule type" value="Genomic_DNA"/>
</dbReference>
<comment type="similarity">
    <text evidence="1">Belongs to the short-chain dehydrogenases/reductases (SDR) family.</text>
</comment>
<sequence length="247" mass="26803">MSDENKWVFVSGGSRGIGAEIVTELANNDYRVVFTYKNNKKRAEELCNHLNSKGKQCYTYQCDASISKEVNLLAEECISLFGAPYAVINNAGITKDSLFINIEENTWSEIMNNNVLSGYLINKAFLPHMINQGDGCILFISSITAFKGNIGQVNYAASKAAMIGMTHSLAIELGRFNIRVNSIAPGLIETDMTQGLSGSVYKNMIKKIPLGRVGSPKEVAMAVNFLLSCGGNYITGQTLVIDGGMSS</sequence>
<dbReference type="AlphaFoldDB" id="A0A556SUB0"/>
<dbReference type="Proteomes" id="UP000319483">
    <property type="component" value="Unassembled WGS sequence"/>
</dbReference>
<dbReference type="GO" id="GO:0032787">
    <property type="term" value="P:monocarboxylic acid metabolic process"/>
    <property type="evidence" value="ECO:0007669"/>
    <property type="project" value="UniProtKB-ARBA"/>
</dbReference>
<evidence type="ECO:0000313" key="4">
    <source>
        <dbReference type="Proteomes" id="UP000319483"/>
    </source>
</evidence>
<evidence type="ECO:0000313" key="3">
    <source>
        <dbReference type="EMBL" id="TSK04718.1"/>
    </source>
</evidence>
<evidence type="ECO:0000256" key="2">
    <source>
        <dbReference type="ARBA" id="ARBA00023002"/>
    </source>
</evidence>
<comment type="caution">
    <text evidence="3">The sequence shown here is derived from an EMBL/GenBank/DDBJ whole genome shotgun (WGS) entry which is preliminary data.</text>
</comment>
<dbReference type="SUPFAM" id="SSF51735">
    <property type="entry name" value="NAD(P)-binding Rossmann-fold domains"/>
    <property type="match status" value="1"/>
</dbReference>
<dbReference type="RefSeq" id="WP_144091397.1">
    <property type="nucleotide sequence ID" value="NZ_VMHM01000003.1"/>
</dbReference>
<dbReference type="Gene3D" id="3.40.50.720">
    <property type="entry name" value="NAD(P)-binding Rossmann-like Domain"/>
    <property type="match status" value="1"/>
</dbReference>
<reference evidence="3 4" key="1">
    <citation type="submission" date="2019-07" db="EMBL/GenBank/DDBJ databases">
        <title>Gilliamella genomes.</title>
        <authorList>
            <person name="Zheng H."/>
        </authorList>
    </citation>
    <scope>NUCLEOTIDE SEQUENCE [LARGE SCALE GENOMIC DNA]</scope>
    <source>
        <strain evidence="3 4">W8127</strain>
    </source>
</reference>
<organism evidence="3 4">
    <name type="scientific">Gilliamella apicola</name>
    <dbReference type="NCBI Taxonomy" id="1196095"/>
    <lineage>
        <taxon>Bacteria</taxon>
        <taxon>Pseudomonadati</taxon>
        <taxon>Pseudomonadota</taxon>
        <taxon>Gammaproteobacteria</taxon>
        <taxon>Orbales</taxon>
        <taxon>Orbaceae</taxon>
        <taxon>Gilliamella</taxon>
    </lineage>
</organism>
<dbReference type="PRINTS" id="PR00080">
    <property type="entry name" value="SDRFAMILY"/>
</dbReference>
<dbReference type="PANTHER" id="PTHR42879:SF2">
    <property type="entry name" value="3-OXOACYL-[ACYL-CARRIER-PROTEIN] REDUCTASE FABG"/>
    <property type="match status" value="1"/>
</dbReference>
<dbReference type="InterPro" id="IPR002347">
    <property type="entry name" value="SDR_fam"/>
</dbReference>
<accession>A0A556SUB0</accession>
<dbReference type="InterPro" id="IPR020904">
    <property type="entry name" value="Sc_DH/Rdtase_CS"/>
</dbReference>
<dbReference type="GO" id="GO:0016491">
    <property type="term" value="F:oxidoreductase activity"/>
    <property type="evidence" value="ECO:0007669"/>
    <property type="project" value="UniProtKB-KW"/>
</dbReference>
<dbReference type="Pfam" id="PF13561">
    <property type="entry name" value="adh_short_C2"/>
    <property type="match status" value="1"/>
</dbReference>
<name>A0A556SUB0_9GAMM</name>
<keyword evidence="2" id="KW-0560">Oxidoreductase</keyword>
<dbReference type="PROSITE" id="PS00061">
    <property type="entry name" value="ADH_SHORT"/>
    <property type="match status" value="1"/>
</dbReference>
<dbReference type="InterPro" id="IPR050259">
    <property type="entry name" value="SDR"/>
</dbReference>